<evidence type="ECO:0000313" key="2">
    <source>
        <dbReference type="Proteomes" id="UP000636800"/>
    </source>
</evidence>
<proteinExistence type="predicted"/>
<reference evidence="1 2" key="1">
    <citation type="journal article" date="2020" name="Nat. Food">
        <title>A phased Vanilla planifolia genome enables genetic improvement of flavour and production.</title>
        <authorList>
            <person name="Hasing T."/>
            <person name="Tang H."/>
            <person name="Brym M."/>
            <person name="Khazi F."/>
            <person name="Huang T."/>
            <person name="Chambers A.H."/>
        </authorList>
    </citation>
    <scope>NUCLEOTIDE SEQUENCE [LARGE SCALE GENOMIC DNA]</scope>
    <source>
        <tissue evidence="1">Leaf</tissue>
    </source>
</reference>
<dbReference type="AlphaFoldDB" id="A0A835V5Q1"/>
<name>A0A835V5Q1_VANPL</name>
<gene>
    <name evidence="1" type="ORF">HPP92_007250</name>
</gene>
<dbReference type="Proteomes" id="UP000636800">
    <property type="component" value="Chromosome 3"/>
</dbReference>
<sequence>MGLQPMVLLDWKRVVTLLGCQRAICGRMRRCFAQRTWARFPIIENFLLQTVSLGIGTKVKAA</sequence>
<accession>A0A835V5Q1</accession>
<dbReference type="OrthoDB" id="431378at2759"/>
<keyword evidence="2" id="KW-1185">Reference proteome</keyword>
<organism evidence="1 2">
    <name type="scientific">Vanilla planifolia</name>
    <name type="common">Vanilla</name>
    <dbReference type="NCBI Taxonomy" id="51239"/>
    <lineage>
        <taxon>Eukaryota</taxon>
        <taxon>Viridiplantae</taxon>
        <taxon>Streptophyta</taxon>
        <taxon>Embryophyta</taxon>
        <taxon>Tracheophyta</taxon>
        <taxon>Spermatophyta</taxon>
        <taxon>Magnoliopsida</taxon>
        <taxon>Liliopsida</taxon>
        <taxon>Asparagales</taxon>
        <taxon>Orchidaceae</taxon>
        <taxon>Vanilloideae</taxon>
        <taxon>Vanilleae</taxon>
        <taxon>Vanilla</taxon>
    </lineage>
</organism>
<dbReference type="EMBL" id="JADCNL010000003">
    <property type="protein sequence ID" value="KAG0488439.1"/>
    <property type="molecule type" value="Genomic_DNA"/>
</dbReference>
<comment type="caution">
    <text evidence="1">The sequence shown here is derived from an EMBL/GenBank/DDBJ whole genome shotgun (WGS) entry which is preliminary data.</text>
</comment>
<evidence type="ECO:0000313" key="1">
    <source>
        <dbReference type="EMBL" id="KAG0488439.1"/>
    </source>
</evidence>
<protein>
    <submittedName>
        <fullName evidence="1">Uncharacterized protein</fullName>
    </submittedName>
</protein>